<accession>A0ABT4D070</accession>
<dbReference type="Pfam" id="PF00149">
    <property type="entry name" value="Metallophos"/>
    <property type="match status" value="1"/>
</dbReference>
<dbReference type="InterPro" id="IPR004843">
    <property type="entry name" value="Calcineurin-like_PHP"/>
</dbReference>
<dbReference type="GO" id="GO:0004527">
    <property type="term" value="F:exonuclease activity"/>
    <property type="evidence" value="ECO:0007669"/>
    <property type="project" value="UniProtKB-KW"/>
</dbReference>
<dbReference type="PANTHER" id="PTHR30337:SF7">
    <property type="entry name" value="PHOSPHOESTERASE"/>
    <property type="match status" value="1"/>
</dbReference>
<evidence type="ECO:0000256" key="1">
    <source>
        <dbReference type="ARBA" id="ARBA00022801"/>
    </source>
</evidence>
<feature type="domain" description="Calcineurin-like phosphoesterase" evidence="2">
    <location>
        <begin position="9"/>
        <end position="207"/>
    </location>
</feature>
<evidence type="ECO:0000313" key="4">
    <source>
        <dbReference type="Proteomes" id="UP001078443"/>
    </source>
</evidence>
<keyword evidence="3" id="KW-0540">Nuclease</keyword>
<proteinExistence type="predicted"/>
<dbReference type="RefSeq" id="WP_268040939.1">
    <property type="nucleotide sequence ID" value="NZ_JAPQER010000003.1"/>
</dbReference>
<dbReference type="InterPro" id="IPR050535">
    <property type="entry name" value="DNA_Repair-Maintenance_Comp"/>
</dbReference>
<dbReference type="CDD" id="cd00840">
    <property type="entry name" value="MPP_Mre11_N"/>
    <property type="match status" value="1"/>
</dbReference>
<keyword evidence="3" id="KW-0269">Exonuclease</keyword>
<dbReference type="PANTHER" id="PTHR30337">
    <property type="entry name" value="COMPONENT OF ATP-DEPENDENT DSDNA EXONUCLEASE"/>
    <property type="match status" value="1"/>
</dbReference>
<evidence type="ECO:0000259" key="2">
    <source>
        <dbReference type="Pfam" id="PF00149"/>
    </source>
</evidence>
<dbReference type="Gene3D" id="3.60.21.10">
    <property type="match status" value="1"/>
</dbReference>
<keyword evidence="1" id="KW-0378">Hydrolase</keyword>
<dbReference type="EMBL" id="JAPQER010000003">
    <property type="protein sequence ID" value="MCY6484633.1"/>
    <property type="molecule type" value="Genomic_DNA"/>
</dbReference>
<dbReference type="InterPro" id="IPR014576">
    <property type="entry name" value="Pesterase_YhaO"/>
</dbReference>
<dbReference type="InterPro" id="IPR041796">
    <property type="entry name" value="Mre11_N"/>
</dbReference>
<reference evidence="3" key="1">
    <citation type="submission" date="2022-12" db="EMBL/GenBank/DDBJ databases">
        <authorList>
            <person name="Wang J."/>
        </authorList>
    </citation>
    <scope>NUCLEOTIDE SEQUENCE</scope>
    <source>
        <strain evidence="3">HY-45-18</strain>
    </source>
</reference>
<dbReference type="PIRSF" id="PIRSF033091">
    <property type="entry name" value="Pesterase_YhaO"/>
    <property type="match status" value="1"/>
</dbReference>
<dbReference type="Proteomes" id="UP001078443">
    <property type="component" value="Unassembled WGS sequence"/>
</dbReference>
<organism evidence="3 4">
    <name type="scientific">Clostridium aestuarii</name>
    <dbReference type="NCBI Taxonomy" id="338193"/>
    <lineage>
        <taxon>Bacteria</taxon>
        <taxon>Bacillati</taxon>
        <taxon>Bacillota</taxon>
        <taxon>Clostridia</taxon>
        <taxon>Eubacteriales</taxon>
        <taxon>Clostridiaceae</taxon>
        <taxon>Clostridium</taxon>
    </lineage>
</organism>
<gene>
    <name evidence="3" type="ORF">OW763_09805</name>
</gene>
<dbReference type="SUPFAM" id="SSF56300">
    <property type="entry name" value="Metallo-dependent phosphatases"/>
    <property type="match status" value="1"/>
</dbReference>
<evidence type="ECO:0000313" key="3">
    <source>
        <dbReference type="EMBL" id="MCY6484633.1"/>
    </source>
</evidence>
<comment type="caution">
    <text evidence="3">The sequence shown here is derived from an EMBL/GenBank/DDBJ whole genome shotgun (WGS) entry which is preliminary data.</text>
</comment>
<keyword evidence="4" id="KW-1185">Reference proteome</keyword>
<protein>
    <submittedName>
        <fullName evidence="3">DNA repair exonuclease</fullName>
    </submittedName>
</protein>
<sequence length="452" mass="52907">MENMSNKLIRFIHASDIHLGSVLHVNNEGTKEINNLFKEAVYNSFQQICEVALCYKVDFIILSGDVYDKELRTVKARSFFYNQCKRLEKEDIHIYVIRGNHDPLGNDKELFYLPDNVFTLDSEKVQALEVVKKEKVVARILGQSYRRKAEGRNITKDYEAIDNSVYNIGLLHTQLEPKNKNYVPCSVEDLKSKKNINYWALGHIHKCEIVNHRNPVIVYSGNAQGRDIGEEGIRGCLLVEVDNDFFETIKFIPTASVVWKKINIDISQDKFNIRNLSDIEELFIEKAEEFLEKNNLKSPDKLECLYPTSQIVQGYTIQWNIEGKGEIDEILREDEENVQEYLKEILNRRFLNEKPFLYTDYVYINTQKKIPNLDYLKENNEVFKEVDKIVQATLSDKEIRKKVVINFGSVFEKKWQQEEMNEEKIQLDENMIEEIINSAKLLVIEKLLEKGE</sequence>
<dbReference type="InterPro" id="IPR029052">
    <property type="entry name" value="Metallo-depent_PP-like"/>
</dbReference>
<name>A0ABT4D070_9CLOT</name>